<accession>A0A6J4KZF1</accession>
<name>A0A6J4KZF1_9BACT</name>
<feature type="compositionally biased region" description="Low complexity" evidence="1">
    <location>
        <begin position="32"/>
        <end position="44"/>
    </location>
</feature>
<feature type="compositionally biased region" description="Basic residues" evidence="1">
    <location>
        <begin position="249"/>
        <end position="260"/>
    </location>
</feature>
<feature type="non-terminal residue" evidence="2">
    <location>
        <position position="1"/>
    </location>
</feature>
<feature type="compositionally biased region" description="Basic residues" evidence="1">
    <location>
        <begin position="84"/>
        <end position="93"/>
    </location>
</feature>
<feature type="compositionally biased region" description="Basic and acidic residues" evidence="1">
    <location>
        <begin position="1"/>
        <end position="12"/>
    </location>
</feature>
<feature type="non-terminal residue" evidence="2">
    <location>
        <position position="325"/>
    </location>
</feature>
<evidence type="ECO:0000256" key="1">
    <source>
        <dbReference type="SAM" id="MobiDB-lite"/>
    </source>
</evidence>
<feature type="region of interest" description="Disordered" evidence="1">
    <location>
        <begin position="1"/>
        <end position="325"/>
    </location>
</feature>
<protein>
    <submittedName>
        <fullName evidence="2">Probable iron-sulfur binding protein YPO1417</fullName>
    </submittedName>
</protein>
<feature type="compositionally biased region" description="Low complexity" evidence="1">
    <location>
        <begin position="156"/>
        <end position="167"/>
    </location>
</feature>
<dbReference type="AlphaFoldDB" id="A0A6J4KZF1"/>
<feature type="compositionally biased region" description="Gly residues" evidence="1">
    <location>
        <begin position="13"/>
        <end position="23"/>
    </location>
</feature>
<proteinExistence type="predicted"/>
<sequence length="325" mass="33306">EVTFPRGRDRGADAGGGAGGGAPRGRRHPARDPGAGAELPGGAAARRRGHRGRAGAPVGIAAHRGAGVHPRHGPAHPAPGCAPRRGRSARRNARGGARLGNARGRRRGGDRPGDPPAAARQRGRGDGGRRRDHGASTARVLDLPEVHPGARGGAGSPRRPAAAGGFRSEARERPHRRPARVDRAGGHLFHRHRARHRGGRRFAPGRGAGVRAAGAGRGGRRRAGLSGLPGQQPVQHLWQPGGGPGRGPPVRRLRERRHAPAHRDRGGALGGGGVRPLSRSAARRALSRGGSAGAAPRHRAALAAHPAVPLQPASPAAHDAGERAL</sequence>
<feature type="compositionally biased region" description="Low complexity" evidence="1">
    <location>
        <begin position="201"/>
        <end position="214"/>
    </location>
</feature>
<feature type="compositionally biased region" description="Low complexity" evidence="1">
    <location>
        <begin position="287"/>
        <end position="307"/>
    </location>
</feature>
<evidence type="ECO:0000313" key="2">
    <source>
        <dbReference type="EMBL" id="CAA9317455.1"/>
    </source>
</evidence>
<gene>
    <name evidence="2" type="ORF">AVDCRST_MAG89-1477</name>
</gene>
<organism evidence="2">
    <name type="scientific">uncultured Gemmatimonadota bacterium</name>
    <dbReference type="NCBI Taxonomy" id="203437"/>
    <lineage>
        <taxon>Bacteria</taxon>
        <taxon>Pseudomonadati</taxon>
        <taxon>Gemmatimonadota</taxon>
        <taxon>environmental samples</taxon>
    </lineage>
</organism>
<dbReference type="EMBL" id="CADCTV010000324">
    <property type="protein sequence ID" value="CAA9317455.1"/>
    <property type="molecule type" value="Genomic_DNA"/>
</dbReference>
<reference evidence="2" key="1">
    <citation type="submission" date="2020-02" db="EMBL/GenBank/DDBJ databases">
        <authorList>
            <person name="Meier V. D."/>
        </authorList>
    </citation>
    <scope>NUCLEOTIDE SEQUENCE</scope>
    <source>
        <strain evidence="2">AVDCRST_MAG89</strain>
    </source>
</reference>
<feature type="compositionally biased region" description="Basic residues" evidence="1">
    <location>
        <begin position="188"/>
        <end position="200"/>
    </location>
</feature>